<name>A0A8D8Q400_9HEMI</name>
<dbReference type="EMBL" id="HBUF01548717">
    <property type="protein sequence ID" value="CAG6758096.1"/>
    <property type="molecule type" value="Transcribed_RNA"/>
</dbReference>
<dbReference type="EMBL" id="HBUF01057922">
    <property type="protein sequence ID" value="CAG6624702.1"/>
    <property type="molecule type" value="Transcribed_RNA"/>
</dbReference>
<evidence type="ECO:0000313" key="2">
    <source>
        <dbReference type="EMBL" id="CAG6624700.1"/>
    </source>
</evidence>
<evidence type="ECO:0000256" key="1">
    <source>
        <dbReference type="SAM" id="MobiDB-lite"/>
    </source>
</evidence>
<organism evidence="2">
    <name type="scientific">Cacopsylla melanoneura</name>
    <dbReference type="NCBI Taxonomy" id="428564"/>
    <lineage>
        <taxon>Eukaryota</taxon>
        <taxon>Metazoa</taxon>
        <taxon>Ecdysozoa</taxon>
        <taxon>Arthropoda</taxon>
        <taxon>Hexapoda</taxon>
        <taxon>Insecta</taxon>
        <taxon>Pterygota</taxon>
        <taxon>Neoptera</taxon>
        <taxon>Paraneoptera</taxon>
        <taxon>Hemiptera</taxon>
        <taxon>Sternorrhyncha</taxon>
        <taxon>Psylloidea</taxon>
        <taxon>Psyllidae</taxon>
        <taxon>Psyllinae</taxon>
        <taxon>Cacopsylla</taxon>
    </lineage>
</organism>
<protein>
    <submittedName>
        <fullName evidence="2">Uncharacterized protein</fullName>
    </submittedName>
</protein>
<reference evidence="2" key="1">
    <citation type="submission" date="2021-05" db="EMBL/GenBank/DDBJ databases">
        <authorList>
            <person name="Alioto T."/>
            <person name="Alioto T."/>
            <person name="Gomez Garrido J."/>
        </authorList>
    </citation>
    <scope>NUCLEOTIDE SEQUENCE</scope>
</reference>
<feature type="region of interest" description="Disordered" evidence="1">
    <location>
        <begin position="51"/>
        <end position="84"/>
    </location>
</feature>
<feature type="compositionally biased region" description="Low complexity" evidence="1">
    <location>
        <begin position="73"/>
        <end position="84"/>
    </location>
</feature>
<dbReference type="EMBL" id="HBUF01057921">
    <property type="protein sequence ID" value="CAG6624700.1"/>
    <property type="molecule type" value="Transcribed_RNA"/>
</dbReference>
<dbReference type="AlphaFoldDB" id="A0A8D8Q400"/>
<accession>A0A8D8Q400</accession>
<proteinExistence type="predicted"/>
<dbReference type="EMBL" id="HBUF01548716">
    <property type="protein sequence ID" value="CAG6758094.1"/>
    <property type="molecule type" value="Transcribed_RNA"/>
</dbReference>
<sequence>MQNYWHACWTTRMSSSLATARTCFNRPSGSHFPTSDSSRSSPTFARHMFKSLPVVESKQTSRPSSRRAKHSSVSRSTSTRSMTASVDKKYCGYPNYSRMISS</sequence>
<dbReference type="EMBL" id="HBUF01057920">
    <property type="protein sequence ID" value="CAG6624698.1"/>
    <property type="molecule type" value="Transcribed_RNA"/>
</dbReference>